<keyword evidence="5 6" id="KW-0539">Nucleus</keyword>
<feature type="repeat" description="WD" evidence="7">
    <location>
        <begin position="138"/>
        <end position="179"/>
    </location>
</feature>
<dbReference type="AlphaFoldDB" id="A0A8B8AVA9"/>
<evidence type="ECO:0000256" key="1">
    <source>
        <dbReference type="ARBA" id="ARBA00004123"/>
    </source>
</evidence>
<evidence type="ECO:0000256" key="6">
    <source>
        <dbReference type="HAMAP-Rule" id="MF_03056"/>
    </source>
</evidence>
<dbReference type="InterPro" id="IPR019775">
    <property type="entry name" value="WD40_repeat_CS"/>
</dbReference>
<dbReference type="PROSITE" id="PS00678">
    <property type="entry name" value="WD_REPEATS_1"/>
    <property type="match status" value="1"/>
</dbReference>
<comment type="function">
    <text evidence="6">Required for the formation of N(7)-methylguanine at position 46 (m7G46) in tRNA. In the complex, it is required to stabilize and induce conformational changes of the catalytic subunit.</text>
</comment>
<dbReference type="RefSeq" id="XP_022294189.1">
    <property type="nucleotide sequence ID" value="XM_022438481.1"/>
</dbReference>
<comment type="subcellular location">
    <subcellularLocation>
        <location evidence="1 6">Nucleus</location>
    </subcellularLocation>
</comment>
<keyword evidence="2 6" id="KW-0853">WD repeat</keyword>
<keyword evidence="9" id="KW-1185">Reference proteome</keyword>
<protein>
    <recommendedName>
        <fullName evidence="6">tRNA (guanine-N(7)-)-methyltransferase non-catalytic subunit</fullName>
    </recommendedName>
    <alternativeName>
        <fullName evidence="6">WD repeat-containing protein 4 homolog</fullName>
    </alternativeName>
</protein>
<dbReference type="GO" id="GO:0043527">
    <property type="term" value="C:tRNA methyltransferase complex"/>
    <property type="evidence" value="ECO:0007669"/>
    <property type="project" value="TreeGrafter"/>
</dbReference>
<evidence type="ECO:0000313" key="9">
    <source>
        <dbReference type="Proteomes" id="UP000694844"/>
    </source>
</evidence>
<accession>A0A8B8AVA9</accession>
<dbReference type="GO" id="GO:0005634">
    <property type="term" value="C:nucleus"/>
    <property type="evidence" value="ECO:0007669"/>
    <property type="project" value="UniProtKB-SubCell"/>
</dbReference>
<evidence type="ECO:0000256" key="3">
    <source>
        <dbReference type="ARBA" id="ARBA00022694"/>
    </source>
</evidence>
<sequence>MATLVCSEDGVVCISGTTLAVISLRDGALERQDIDIEEKRLSTQNEQTQEDSGPISRRCTRLTFTYDEKNVLVADKWGDVFRFSVQDPKKGGQLLLGHLSMLLDILTTKEDKFVVTADRDNKIRISSYPNSYNIHTYCLQHTEYVTSLTYCEDPEVIISGSGDGSIIVWNINGQVLSQTNCSEGDTTLPVKKIEWDRNSKLLSVIFLNSPVVQFYTLTPDSALLHHIQDIQLTSPIWDSCFDRKGQFWLLQKQEGDTIKMYCCQKTNSGAIKVEQTDRGLPSAENKVIDMFNKDWTFFKEAESAPDLSVEYKKKETPDNYSIYLQKKQDRMQQTQPTEPQTKKVKTG</sequence>
<evidence type="ECO:0000256" key="7">
    <source>
        <dbReference type="PROSITE-ProRule" id="PRU00221"/>
    </source>
</evidence>
<evidence type="ECO:0000256" key="5">
    <source>
        <dbReference type="ARBA" id="ARBA00023242"/>
    </source>
</evidence>
<keyword evidence="4 6" id="KW-0677">Repeat</keyword>
<dbReference type="HAMAP" id="MF_03056">
    <property type="entry name" value="TRM82"/>
    <property type="match status" value="1"/>
</dbReference>
<dbReference type="UniPathway" id="UPA00989"/>
<evidence type="ECO:0000256" key="2">
    <source>
        <dbReference type="ARBA" id="ARBA00022574"/>
    </source>
</evidence>
<dbReference type="InterPro" id="IPR036322">
    <property type="entry name" value="WD40_repeat_dom_sf"/>
</dbReference>
<evidence type="ECO:0000256" key="8">
    <source>
        <dbReference type="SAM" id="MobiDB-lite"/>
    </source>
</evidence>
<comment type="subunit">
    <text evidence="6">Forms a heterodimer with the catalytic subunit.</text>
</comment>
<name>A0A8B8AVA9_CRAVI</name>
<dbReference type="PROSITE" id="PS50294">
    <property type="entry name" value="WD_REPEATS_REGION"/>
    <property type="match status" value="1"/>
</dbReference>
<dbReference type="Pfam" id="PF00400">
    <property type="entry name" value="WD40"/>
    <property type="match status" value="1"/>
</dbReference>
<dbReference type="InterPro" id="IPR001680">
    <property type="entry name" value="WD40_rpt"/>
</dbReference>
<dbReference type="GO" id="GO:0005829">
    <property type="term" value="C:cytosol"/>
    <property type="evidence" value="ECO:0007669"/>
    <property type="project" value="TreeGrafter"/>
</dbReference>
<dbReference type="Proteomes" id="UP000694844">
    <property type="component" value="Chromosome 1"/>
</dbReference>
<reference evidence="10" key="2">
    <citation type="submission" date="2025-08" db="UniProtKB">
        <authorList>
            <consortium name="RefSeq"/>
        </authorList>
    </citation>
    <scope>IDENTIFICATION</scope>
    <source>
        <tissue evidence="10">Whole sample</tissue>
    </source>
</reference>
<dbReference type="GeneID" id="111104489"/>
<dbReference type="SMART" id="SM00320">
    <property type="entry name" value="WD40"/>
    <property type="match status" value="2"/>
</dbReference>
<comment type="similarity">
    <text evidence="6">Belongs to the WD repeat TRM82 family.</text>
</comment>
<evidence type="ECO:0000313" key="10">
    <source>
        <dbReference type="RefSeq" id="XP_022294189.1"/>
    </source>
</evidence>
<dbReference type="OrthoDB" id="371245at2759"/>
<gene>
    <name evidence="10" type="primary">LOC111104489</name>
</gene>
<reference evidence="9" key="1">
    <citation type="submission" date="2024-06" db="UniProtKB">
        <authorList>
            <consortium name="RefSeq"/>
        </authorList>
    </citation>
    <scope>NUCLEOTIDE SEQUENCE [LARGE SCALE GENOMIC DNA]</scope>
</reference>
<dbReference type="PANTHER" id="PTHR16288:SF0">
    <property type="entry name" value="TRNA (GUANINE-N(7)-)-METHYLTRANSFERASE NON-CATALYTIC SUBUNIT WDR4"/>
    <property type="match status" value="1"/>
</dbReference>
<dbReference type="GO" id="GO:0106004">
    <property type="term" value="P:tRNA (guanine-N7)-methylation"/>
    <property type="evidence" value="ECO:0007669"/>
    <property type="project" value="UniProtKB-UniRule"/>
</dbReference>
<comment type="pathway">
    <text evidence="6">tRNA modification; N(7)-methylguanine-tRNA biosynthesis.</text>
</comment>
<dbReference type="InterPro" id="IPR028884">
    <property type="entry name" value="Trm82"/>
</dbReference>
<organism evidence="9 10">
    <name type="scientific">Crassostrea virginica</name>
    <name type="common">Eastern oyster</name>
    <dbReference type="NCBI Taxonomy" id="6565"/>
    <lineage>
        <taxon>Eukaryota</taxon>
        <taxon>Metazoa</taxon>
        <taxon>Spiralia</taxon>
        <taxon>Lophotrochozoa</taxon>
        <taxon>Mollusca</taxon>
        <taxon>Bivalvia</taxon>
        <taxon>Autobranchia</taxon>
        <taxon>Pteriomorphia</taxon>
        <taxon>Ostreida</taxon>
        <taxon>Ostreoidea</taxon>
        <taxon>Ostreidae</taxon>
        <taxon>Crassostrea</taxon>
    </lineage>
</organism>
<feature type="region of interest" description="Disordered" evidence="8">
    <location>
        <begin position="326"/>
        <end position="347"/>
    </location>
</feature>
<dbReference type="Gene3D" id="2.130.10.10">
    <property type="entry name" value="YVTN repeat-like/Quinoprotein amine dehydrogenase"/>
    <property type="match status" value="1"/>
</dbReference>
<evidence type="ECO:0000256" key="4">
    <source>
        <dbReference type="ARBA" id="ARBA00022737"/>
    </source>
</evidence>
<dbReference type="SUPFAM" id="SSF50978">
    <property type="entry name" value="WD40 repeat-like"/>
    <property type="match status" value="1"/>
</dbReference>
<dbReference type="PROSITE" id="PS50082">
    <property type="entry name" value="WD_REPEATS_2"/>
    <property type="match status" value="1"/>
</dbReference>
<dbReference type="InterPro" id="IPR015943">
    <property type="entry name" value="WD40/YVTN_repeat-like_dom_sf"/>
</dbReference>
<dbReference type="PANTHER" id="PTHR16288">
    <property type="entry name" value="WD40 REPEAT PROTEIN 4"/>
    <property type="match status" value="1"/>
</dbReference>
<proteinExistence type="inferred from homology"/>
<keyword evidence="3 6" id="KW-0819">tRNA processing</keyword>